<evidence type="ECO:0000313" key="3">
    <source>
        <dbReference type="Proteomes" id="UP000437931"/>
    </source>
</evidence>
<dbReference type="Proteomes" id="UP000439314">
    <property type="component" value="Unassembled WGS sequence"/>
</dbReference>
<reference evidence="3 4" key="1">
    <citation type="submission" date="2019-11" db="EMBL/GenBank/DDBJ databases">
        <title>First report of rice panicle blight caused by Xanthomonas sp. in Iran.</title>
        <authorList>
            <person name="Mirghasempour S.A."/>
            <person name="Huang S."/>
            <person name="Brady C.L."/>
            <person name="Studholme D.J."/>
        </authorList>
    </citation>
    <scope>NUCLEOTIDE SEQUENCE [LARGE SCALE GENOMIC DNA]</scope>
    <source>
        <strain evidence="1 4">ASD011</strain>
        <strain evidence="3">SAM114</strain>
    </source>
</reference>
<dbReference type="EMBL" id="WJPN01000010">
    <property type="protein sequence ID" value="MRH01157.1"/>
    <property type="molecule type" value="Genomic_DNA"/>
</dbReference>
<evidence type="ECO:0000313" key="1">
    <source>
        <dbReference type="EMBL" id="MRH01157.1"/>
    </source>
</evidence>
<evidence type="ECO:0000313" key="4">
    <source>
        <dbReference type="Proteomes" id="UP000439314"/>
    </source>
</evidence>
<reference evidence="2" key="2">
    <citation type="journal article" date="2020" name="Plant Dis.">
        <title>A Grain Rot of Rice in Iran Caused by a Xanthomonas Strain Closely Related to X. sacchari.</title>
        <authorList>
            <person name="Mirghasempour S.A."/>
            <person name="Huang S."/>
            <person name="Studholme D.J."/>
            <person name="Brady C.L."/>
        </authorList>
    </citation>
    <scope>NUCLEOTIDE SEQUENCE</scope>
    <source>
        <strain evidence="2">SAM114</strain>
    </source>
</reference>
<name>A0A6N7QD99_9XANT</name>
<dbReference type="EMBL" id="WJPM01000009">
    <property type="protein sequence ID" value="MRH75406.1"/>
    <property type="molecule type" value="Genomic_DNA"/>
</dbReference>
<comment type="caution">
    <text evidence="1">The sequence shown here is derived from an EMBL/GenBank/DDBJ whole genome shotgun (WGS) entry which is preliminary data.</text>
</comment>
<dbReference type="AlphaFoldDB" id="A0A6N7QD99"/>
<sequence length="61" mass="7048">MLRRNVAATRARPVASACSKLRNASPRLHCTRIRAVTIGRLPLTRRLRASAFRFAYLRKWL</sequence>
<keyword evidence="3" id="KW-1185">Reference proteome</keyword>
<gene>
    <name evidence="1" type="ORF">GIY21_12755</name>
    <name evidence="2" type="ORF">GIY22_12295</name>
</gene>
<protein>
    <submittedName>
        <fullName evidence="1">Uncharacterized protein</fullName>
    </submittedName>
</protein>
<evidence type="ECO:0000313" key="2">
    <source>
        <dbReference type="EMBL" id="MRH75406.1"/>
    </source>
</evidence>
<dbReference type="Proteomes" id="UP000437931">
    <property type="component" value="Unassembled WGS sequence"/>
</dbReference>
<dbReference type="RefSeq" id="WP_153751728.1">
    <property type="nucleotide sequence ID" value="NZ_WJPM01000009.1"/>
</dbReference>
<proteinExistence type="predicted"/>
<accession>A0A6N7QD99</accession>
<organism evidence="1 4">
    <name type="scientific">Xanthomonas sontii</name>
    <dbReference type="NCBI Taxonomy" id="2650745"/>
    <lineage>
        <taxon>Bacteria</taxon>
        <taxon>Pseudomonadati</taxon>
        <taxon>Pseudomonadota</taxon>
        <taxon>Gammaproteobacteria</taxon>
        <taxon>Lysobacterales</taxon>
        <taxon>Lysobacteraceae</taxon>
        <taxon>Xanthomonas</taxon>
    </lineage>
</organism>